<keyword evidence="3" id="KW-1185">Reference proteome</keyword>
<keyword evidence="1" id="KW-1133">Transmembrane helix</keyword>
<keyword evidence="1" id="KW-0472">Membrane</keyword>
<accession>A0A543IXC3</accession>
<comment type="caution">
    <text evidence="2">The sequence shown here is derived from an EMBL/GenBank/DDBJ whole genome shotgun (WGS) entry which is preliminary data.</text>
</comment>
<dbReference type="RefSeq" id="WP_142259276.1">
    <property type="nucleotide sequence ID" value="NZ_BMPV01000007.1"/>
</dbReference>
<dbReference type="EMBL" id="VFPQ01000001">
    <property type="protein sequence ID" value="TQM75225.1"/>
    <property type="molecule type" value="Genomic_DNA"/>
</dbReference>
<evidence type="ECO:0000313" key="3">
    <source>
        <dbReference type="Proteomes" id="UP000319213"/>
    </source>
</evidence>
<evidence type="ECO:0000256" key="1">
    <source>
        <dbReference type="SAM" id="Phobius"/>
    </source>
</evidence>
<feature type="transmembrane region" description="Helical" evidence="1">
    <location>
        <begin position="13"/>
        <end position="35"/>
    </location>
</feature>
<organism evidence="2 3">
    <name type="scientific">Thermopolyspora flexuosa</name>
    <dbReference type="NCBI Taxonomy" id="103836"/>
    <lineage>
        <taxon>Bacteria</taxon>
        <taxon>Bacillati</taxon>
        <taxon>Actinomycetota</taxon>
        <taxon>Actinomycetes</taxon>
        <taxon>Streptosporangiales</taxon>
        <taxon>Streptosporangiaceae</taxon>
        <taxon>Thermopolyspora</taxon>
    </lineage>
</organism>
<reference evidence="2 3" key="1">
    <citation type="submission" date="2019-06" db="EMBL/GenBank/DDBJ databases">
        <title>Sequencing the genomes of 1000 actinobacteria strains.</title>
        <authorList>
            <person name="Klenk H.-P."/>
        </authorList>
    </citation>
    <scope>NUCLEOTIDE SEQUENCE [LARGE SCALE GENOMIC DNA]</scope>
    <source>
        <strain evidence="2 3">DSM 43186</strain>
    </source>
</reference>
<dbReference type="Proteomes" id="UP000319213">
    <property type="component" value="Unassembled WGS sequence"/>
</dbReference>
<dbReference type="AlphaFoldDB" id="A0A543IXC3"/>
<name>A0A543IXC3_9ACTN</name>
<gene>
    <name evidence="2" type="ORF">FHX40_1927</name>
</gene>
<feature type="transmembrane region" description="Helical" evidence="1">
    <location>
        <begin position="134"/>
        <end position="159"/>
    </location>
</feature>
<sequence>MFDEILGLPAHPLVIHAAVVFVPLLSLLSIAYAVLPRLRARLGWAVVLLAVAAPVSAAAALLSGQALLDGRFGGRIPPGVVGERIAEHESLGLPLVNTTAALGLAAVLLVVAARKAAPAAESGTGARRRAAAGAGTTTVTMVLAGVTILLAVAACYLVVRIGHTGALAVWG</sequence>
<proteinExistence type="predicted"/>
<feature type="transmembrane region" description="Helical" evidence="1">
    <location>
        <begin position="42"/>
        <end position="62"/>
    </location>
</feature>
<feature type="transmembrane region" description="Helical" evidence="1">
    <location>
        <begin position="91"/>
        <end position="113"/>
    </location>
</feature>
<dbReference type="OrthoDB" id="4350867at2"/>
<evidence type="ECO:0000313" key="2">
    <source>
        <dbReference type="EMBL" id="TQM75225.1"/>
    </source>
</evidence>
<protein>
    <submittedName>
        <fullName evidence="2">Uncharacterized protein</fullName>
    </submittedName>
</protein>
<keyword evidence="1" id="KW-0812">Transmembrane</keyword>